<proteinExistence type="predicted"/>
<dbReference type="OrthoDB" id="8605758at2"/>
<dbReference type="Proteomes" id="UP000254055">
    <property type="component" value="Unassembled WGS sequence"/>
</dbReference>
<gene>
    <name evidence="1" type="ORF">NCTC12229_00943</name>
</gene>
<accession>A0A378WGC3</accession>
<sequence length="66" mass="7753">MRITVFVVAAALLGGIYYVQESPQIKQKIKHTFSRENLLEVKFKDPEKQKEYERNKSSLFYPDSKS</sequence>
<dbReference type="RefSeq" id="WP_115133729.1">
    <property type="nucleotide sequence ID" value="NZ_JAUNKT010000085.1"/>
</dbReference>
<dbReference type="AlphaFoldDB" id="A0A378WGC3"/>
<organism evidence="1 2">
    <name type="scientific">Neisseria zoodegmatis</name>
    <dbReference type="NCBI Taxonomy" id="326523"/>
    <lineage>
        <taxon>Bacteria</taxon>
        <taxon>Pseudomonadati</taxon>
        <taxon>Pseudomonadota</taxon>
        <taxon>Betaproteobacteria</taxon>
        <taxon>Neisseriales</taxon>
        <taxon>Neisseriaceae</taxon>
        <taxon>Neisseria</taxon>
    </lineage>
</organism>
<evidence type="ECO:0000313" key="1">
    <source>
        <dbReference type="EMBL" id="SUA36526.1"/>
    </source>
</evidence>
<name>A0A378WGC3_9NEIS</name>
<dbReference type="EMBL" id="UGRS01000001">
    <property type="protein sequence ID" value="SUA36526.1"/>
    <property type="molecule type" value="Genomic_DNA"/>
</dbReference>
<evidence type="ECO:0000313" key="2">
    <source>
        <dbReference type="Proteomes" id="UP000254055"/>
    </source>
</evidence>
<protein>
    <submittedName>
        <fullName evidence="1">Uncharacterized protein</fullName>
    </submittedName>
</protein>
<reference evidence="1 2" key="1">
    <citation type="submission" date="2018-06" db="EMBL/GenBank/DDBJ databases">
        <authorList>
            <consortium name="Pathogen Informatics"/>
            <person name="Doyle S."/>
        </authorList>
    </citation>
    <scope>NUCLEOTIDE SEQUENCE [LARGE SCALE GENOMIC DNA]</scope>
    <source>
        <strain evidence="1 2">NCTC12229</strain>
    </source>
</reference>